<comment type="caution">
    <text evidence="1">The sequence shown here is derived from an EMBL/GenBank/DDBJ whole genome shotgun (WGS) entry which is preliminary data.</text>
</comment>
<reference evidence="1 2" key="1">
    <citation type="submission" date="2022-10" db="EMBL/GenBank/DDBJ databases">
        <title>Luteolibacter arcticus strain CCTCC AB 2014275, whole genome shotgun sequencing project.</title>
        <authorList>
            <person name="Zhao G."/>
            <person name="Shen L."/>
        </authorList>
    </citation>
    <scope>NUCLEOTIDE SEQUENCE [LARGE SCALE GENOMIC DNA]</scope>
    <source>
        <strain evidence="1 2">CCTCC AB 2014275</strain>
    </source>
</reference>
<name>A0ABT3GDF2_9BACT</name>
<protein>
    <submittedName>
        <fullName evidence="1">Uncharacterized protein</fullName>
    </submittedName>
</protein>
<dbReference type="EMBL" id="JAPDDT010000001">
    <property type="protein sequence ID" value="MCW1921641.1"/>
    <property type="molecule type" value="Genomic_DNA"/>
</dbReference>
<evidence type="ECO:0000313" key="2">
    <source>
        <dbReference type="Proteomes" id="UP001320876"/>
    </source>
</evidence>
<organism evidence="1 2">
    <name type="scientific">Luteolibacter arcticus</name>
    <dbReference type="NCBI Taxonomy" id="1581411"/>
    <lineage>
        <taxon>Bacteria</taxon>
        <taxon>Pseudomonadati</taxon>
        <taxon>Verrucomicrobiota</taxon>
        <taxon>Verrucomicrobiia</taxon>
        <taxon>Verrucomicrobiales</taxon>
        <taxon>Verrucomicrobiaceae</taxon>
        <taxon>Luteolibacter</taxon>
    </lineage>
</organism>
<evidence type="ECO:0000313" key="1">
    <source>
        <dbReference type="EMBL" id="MCW1921641.1"/>
    </source>
</evidence>
<gene>
    <name evidence="1" type="ORF">OKA05_03695</name>
</gene>
<dbReference type="Proteomes" id="UP001320876">
    <property type="component" value="Unassembled WGS sequence"/>
</dbReference>
<accession>A0ABT3GDF2</accession>
<keyword evidence="2" id="KW-1185">Reference proteome</keyword>
<proteinExistence type="predicted"/>
<sequence>MKFTLVLKGHEARMLALLLISLIFTGAQARGDSRVILTRAGARVETTIPGNFASLDAILPALFSLADQAADKGAEQAYIGGRKDRKDLIYYYRGVRVEGDVVIVSFAKEAMPYFSGSPSYDTAIMTPLVGTVMLYQPDAKQVKLEIDGKFWKNEDG</sequence>
<dbReference type="RefSeq" id="WP_264485750.1">
    <property type="nucleotide sequence ID" value="NZ_JAPDDT010000001.1"/>
</dbReference>